<dbReference type="SUPFAM" id="SSF88713">
    <property type="entry name" value="Glycoside hydrolase/deacetylase"/>
    <property type="match status" value="1"/>
</dbReference>
<dbReference type="InterPro" id="IPR041147">
    <property type="entry name" value="GH38_C"/>
</dbReference>
<dbReference type="InterPro" id="IPR000602">
    <property type="entry name" value="Glyco_hydro_38_N"/>
</dbReference>
<keyword evidence="2" id="KW-0479">Metal-binding</keyword>
<organism evidence="6 7">
    <name type="scientific">Thorsellia anophelis DSM 18579</name>
    <dbReference type="NCBI Taxonomy" id="1123402"/>
    <lineage>
        <taxon>Bacteria</taxon>
        <taxon>Pseudomonadati</taxon>
        <taxon>Pseudomonadota</taxon>
        <taxon>Gammaproteobacteria</taxon>
        <taxon>Enterobacterales</taxon>
        <taxon>Thorselliaceae</taxon>
        <taxon>Thorsellia</taxon>
    </lineage>
</organism>
<reference evidence="7" key="1">
    <citation type="submission" date="2016-10" db="EMBL/GenBank/DDBJ databases">
        <authorList>
            <person name="Varghese N."/>
            <person name="Submissions S."/>
        </authorList>
    </citation>
    <scope>NUCLEOTIDE SEQUENCE [LARGE SCALE GENOMIC DNA]</scope>
    <source>
        <strain evidence="7">DSM 18579</strain>
    </source>
</reference>
<dbReference type="EMBL" id="FOHV01000001">
    <property type="protein sequence ID" value="SES67532.1"/>
    <property type="molecule type" value="Genomic_DNA"/>
</dbReference>
<dbReference type="Gene3D" id="1.20.1270.50">
    <property type="entry name" value="Glycoside hydrolase family 38, central domain"/>
    <property type="match status" value="1"/>
</dbReference>
<dbReference type="AlphaFoldDB" id="A0A1H9YEU1"/>
<dbReference type="RefSeq" id="WP_093316876.1">
    <property type="nucleotide sequence ID" value="NZ_FOHV01000001.1"/>
</dbReference>
<feature type="domain" description="Glycoside hydrolase family 38 central" evidence="5">
    <location>
        <begin position="285"/>
        <end position="363"/>
    </location>
</feature>
<keyword evidence="4" id="KW-0326">Glycosidase</keyword>
<dbReference type="GO" id="GO:0046872">
    <property type="term" value="F:metal ion binding"/>
    <property type="evidence" value="ECO:0007669"/>
    <property type="project" value="UniProtKB-KW"/>
</dbReference>
<evidence type="ECO:0000259" key="5">
    <source>
        <dbReference type="SMART" id="SM00872"/>
    </source>
</evidence>
<dbReference type="InterPro" id="IPR011330">
    <property type="entry name" value="Glyco_hydro/deAcase_b/a-brl"/>
</dbReference>
<dbReference type="SUPFAM" id="SSF88688">
    <property type="entry name" value="Families 57/38 glycoside transferase middle domain"/>
    <property type="match status" value="1"/>
</dbReference>
<dbReference type="Pfam" id="PF01074">
    <property type="entry name" value="Glyco_hydro_38N"/>
    <property type="match status" value="1"/>
</dbReference>
<dbReference type="InterPro" id="IPR028995">
    <property type="entry name" value="Glyco_hydro_57/38_cen_sf"/>
</dbReference>
<name>A0A1H9YEU1_9GAMM</name>
<dbReference type="OrthoDB" id="9764050at2"/>
<dbReference type="SMART" id="SM00872">
    <property type="entry name" value="Alpha-mann_mid"/>
    <property type="match status" value="1"/>
</dbReference>
<dbReference type="GO" id="GO:0009313">
    <property type="term" value="P:oligosaccharide catabolic process"/>
    <property type="evidence" value="ECO:0007669"/>
    <property type="project" value="TreeGrafter"/>
</dbReference>
<dbReference type="SUPFAM" id="SSF74650">
    <property type="entry name" value="Galactose mutarotase-like"/>
    <property type="match status" value="1"/>
</dbReference>
<evidence type="ECO:0000256" key="1">
    <source>
        <dbReference type="ARBA" id="ARBA00009792"/>
    </source>
</evidence>
<dbReference type="GO" id="GO:0004559">
    <property type="term" value="F:alpha-mannosidase activity"/>
    <property type="evidence" value="ECO:0007669"/>
    <property type="project" value="InterPro"/>
</dbReference>
<dbReference type="STRING" id="1123402.SAMN02583745_00226"/>
<dbReference type="Gene3D" id="2.60.40.2220">
    <property type="match status" value="1"/>
</dbReference>
<dbReference type="InterPro" id="IPR011682">
    <property type="entry name" value="Glyco_hydro_38_C"/>
</dbReference>
<dbReference type="PANTHER" id="PTHR46017">
    <property type="entry name" value="ALPHA-MANNOSIDASE 2C1"/>
    <property type="match status" value="1"/>
</dbReference>
<keyword evidence="3 6" id="KW-0378">Hydrolase</keyword>
<accession>A0A1H9YEU1</accession>
<dbReference type="InterPro" id="IPR037094">
    <property type="entry name" value="Glyco_hydro_38_cen_sf"/>
</dbReference>
<dbReference type="GO" id="GO:0030246">
    <property type="term" value="F:carbohydrate binding"/>
    <property type="evidence" value="ECO:0007669"/>
    <property type="project" value="InterPro"/>
</dbReference>
<evidence type="ECO:0000256" key="2">
    <source>
        <dbReference type="ARBA" id="ARBA00022723"/>
    </source>
</evidence>
<dbReference type="CDD" id="cd10815">
    <property type="entry name" value="GH38N_AMII_EcMngB_like"/>
    <property type="match status" value="1"/>
</dbReference>
<dbReference type="Proteomes" id="UP000242642">
    <property type="component" value="Unassembled WGS sequence"/>
</dbReference>
<evidence type="ECO:0000256" key="4">
    <source>
        <dbReference type="ARBA" id="ARBA00023295"/>
    </source>
</evidence>
<dbReference type="Pfam" id="PF17677">
    <property type="entry name" value="Glyco_hydro38C2"/>
    <property type="match status" value="1"/>
</dbReference>
<gene>
    <name evidence="6" type="ORF">SAMN02583745_00226</name>
</gene>
<dbReference type="Pfam" id="PF07748">
    <property type="entry name" value="Glyco_hydro_38C"/>
    <property type="match status" value="1"/>
</dbReference>
<proteinExistence type="inferred from homology"/>
<dbReference type="Gene3D" id="3.20.110.10">
    <property type="entry name" value="Glycoside hydrolase 38, N terminal domain"/>
    <property type="match status" value="1"/>
</dbReference>
<keyword evidence="7" id="KW-1185">Reference proteome</keyword>
<dbReference type="InterPro" id="IPR011013">
    <property type="entry name" value="Gal_mutarotase_sf_dom"/>
</dbReference>
<evidence type="ECO:0000313" key="6">
    <source>
        <dbReference type="EMBL" id="SES67532.1"/>
    </source>
</evidence>
<dbReference type="Pfam" id="PF09261">
    <property type="entry name" value="Alpha-mann_mid"/>
    <property type="match status" value="1"/>
</dbReference>
<sequence>MNTKQVSEKQINVHITPHMHWDREWYFTAEHSRVLLVNNMEEILTRLENDPDYPFYVLDGQTAILEDYFAVKPEAKERVERLVQQKKLIIGPWYTQTDLMMVGAESITRNLLYGMKDCQPFGEVMEIGYLPDSFGMSQALPQILNGFGIDTAMFWRGCSERHGTHHTEFVWQSVDGSEVIAQVLPLGYAIGKYLPEDKEALYKRLNSYLEVLEKASFSGDLLLPNGHDQMPIQQNIFQIIELLKEIFPERTFLLSRFETIFDKLKAQKTQLPRLTGEFNDGKYMRVHRTISSTRMDIKLDNARVENKISNLLEPAATIAYALGCEYHHGLIEKMWKEIMKNHAHDSISCCCSDPVHQEIKSRFWLADDMAENLLQFYLRKIVDNMPKIPNSFGEGVRDRLAFFNFLPYSRKEIVNATIRIRATDFQIFDAEGRSVSYAILTAKEIDPGLVDRQIVHYGNYDPFMEYDIQLSIDLPAMGYTALSIEKSTVEKAAACVIPVPSMIESHLKIENEFYQIELNKNGTINVINNSTGQRFDNALLIEEGSDDGDEYDYSPSREEWLLNNLDCQADIKLSATPWQQKARIAISMPVPNNLQSRAQKIKDGLLEVMFTVTLTAGDPKIAIEVEWHNQADDHRVRILFPYQWISQNVIADTQFGTISRPVKDDAMNYWEEEGWKEAPIPVWQLLNFVAVEETNDAQKTQTMALFTEGLREFEVIEHQGYQAIALTLFRSIGVLGKENLLLRPGRPSGIKLPTPDSQMRGRYHARIGLGIFDGSVDSVEVMRLAKAFNTPVCYYNKIPYDAMKLNLEAFQTPIQFSLLEMQPTQLTLSAIKKAEQDETIIIRWFNPSHSNSSEEKALQINLPHAKLAEVNLAEKELSESKNLNNGLGVFKPNQVRSFSVKLTQTS</sequence>
<protein>
    <submittedName>
        <fullName evidence="6">Mannosylglycerate hydrolase</fullName>
    </submittedName>
</protein>
<dbReference type="PANTHER" id="PTHR46017:SF2">
    <property type="entry name" value="MANNOSYLGLYCERATE HYDROLASE"/>
    <property type="match status" value="1"/>
</dbReference>
<dbReference type="InterPro" id="IPR027291">
    <property type="entry name" value="Glyco_hydro_38_N_sf"/>
</dbReference>
<evidence type="ECO:0000313" key="7">
    <source>
        <dbReference type="Proteomes" id="UP000242642"/>
    </source>
</evidence>
<dbReference type="Gene3D" id="2.70.98.30">
    <property type="entry name" value="Golgi alpha-mannosidase II, domain 4"/>
    <property type="match status" value="1"/>
</dbReference>
<dbReference type="NCBIfam" id="NF007331">
    <property type="entry name" value="PRK09819.1"/>
    <property type="match status" value="1"/>
</dbReference>
<dbReference type="GO" id="GO:0006013">
    <property type="term" value="P:mannose metabolic process"/>
    <property type="evidence" value="ECO:0007669"/>
    <property type="project" value="InterPro"/>
</dbReference>
<dbReference type="InterPro" id="IPR015341">
    <property type="entry name" value="Glyco_hydro_38_cen"/>
</dbReference>
<evidence type="ECO:0000256" key="3">
    <source>
        <dbReference type="ARBA" id="ARBA00022801"/>
    </source>
</evidence>
<comment type="similarity">
    <text evidence="1">Belongs to the glycosyl hydrolase 38 family.</text>
</comment>